<feature type="domain" description="Cyclin C-terminal" evidence="7">
    <location>
        <begin position="336"/>
        <end position="450"/>
    </location>
</feature>
<dbReference type="Gene3D" id="1.10.472.10">
    <property type="entry name" value="Cyclin-like"/>
    <property type="match status" value="2"/>
</dbReference>
<protein>
    <recommendedName>
        <fullName evidence="10">G2/mitotic-specific cyclin-B3</fullName>
    </recommendedName>
</protein>
<evidence type="ECO:0000256" key="5">
    <source>
        <dbReference type="SAM" id="MobiDB-lite"/>
    </source>
</evidence>
<dbReference type="SMART" id="SM00385">
    <property type="entry name" value="CYCLIN"/>
    <property type="match status" value="2"/>
</dbReference>
<dbReference type="PIRSF" id="PIRSF001771">
    <property type="entry name" value="Cyclin_A_B_D_E"/>
    <property type="match status" value="1"/>
</dbReference>
<evidence type="ECO:0000313" key="8">
    <source>
        <dbReference type="EMBL" id="KAL3800711.1"/>
    </source>
</evidence>
<dbReference type="InterPro" id="IPR046965">
    <property type="entry name" value="Cyclin_A/B-like"/>
</dbReference>
<evidence type="ECO:0000256" key="2">
    <source>
        <dbReference type="ARBA" id="ARBA00023127"/>
    </source>
</evidence>
<dbReference type="InterPro" id="IPR048258">
    <property type="entry name" value="Cyclins_cyclin-box"/>
</dbReference>
<proteinExistence type="inferred from homology"/>
<dbReference type="InterPro" id="IPR039361">
    <property type="entry name" value="Cyclin"/>
</dbReference>
<dbReference type="Pfam" id="PF02984">
    <property type="entry name" value="Cyclin_C"/>
    <property type="match status" value="1"/>
</dbReference>
<evidence type="ECO:0000256" key="4">
    <source>
        <dbReference type="RuleBase" id="RU000383"/>
    </source>
</evidence>
<keyword evidence="1" id="KW-0132">Cell division</keyword>
<keyword evidence="2 4" id="KW-0195">Cyclin</keyword>
<dbReference type="EMBL" id="JALLPJ020000155">
    <property type="protein sequence ID" value="KAL3800711.1"/>
    <property type="molecule type" value="Genomic_DNA"/>
</dbReference>
<keyword evidence="9" id="KW-1185">Reference proteome</keyword>
<evidence type="ECO:0000259" key="7">
    <source>
        <dbReference type="SMART" id="SM01332"/>
    </source>
</evidence>
<feature type="domain" description="Cyclin-like" evidence="6">
    <location>
        <begin position="340"/>
        <end position="421"/>
    </location>
</feature>
<evidence type="ECO:0000256" key="3">
    <source>
        <dbReference type="ARBA" id="ARBA00023306"/>
    </source>
</evidence>
<dbReference type="FunFam" id="1.10.472.10:FF:000001">
    <property type="entry name" value="G2/mitotic-specific cyclin"/>
    <property type="match status" value="1"/>
</dbReference>
<dbReference type="SUPFAM" id="SSF47954">
    <property type="entry name" value="Cyclin-like"/>
    <property type="match status" value="2"/>
</dbReference>
<dbReference type="InterPro" id="IPR006671">
    <property type="entry name" value="Cyclin_N"/>
</dbReference>
<dbReference type="AlphaFoldDB" id="A0ABD3QML4"/>
<evidence type="ECO:0000256" key="1">
    <source>
        <dbReference type="ARBA" id="ARBA00022618"/>
    </source>
</evidence>
<dbReference type="Proteomes" id="UP001530400">
    <property type="component" value="Unassembled WGS sequence"/>
</dbReference>
<organism evidence="8 9">
    <name type="scientific">Cyclotella atomus</name>
    <dbReference type="NCBI Taxonomy" id="382360"/>
    <lineage>
        <taxon>Eukaryota</taxon>
        <taxon>Sar</taxon>
        <taxon>Stramenopiles</taxon>
        <taxon>Ochrophyta</taxon>
        <taxon>Bacillariophyta</taxon>
        <taxon>Coscinodiscophyceae</taxon>
        <taxon>Thalassiosirophycidae</taxon>
        <taxon>Stephanodiscales</taxon>
        <taxon>Stephanodiscaceae</taxon>
        <taxon>Cyclotella</taxon>
    </lineage>
</organism>
<dbReference type="InterPro" id="IPR036915">
    <property type="entry name" value="Cyclin-like_sf"/>
</dbReference>
<evidence type="ECO:0000259" key="6">
    <source>
        <dbReference type="SMART" id="SM00385"/>
    </source>
</evidence>
<dbReference type="InterPro" id="IPR013763">
    <property type="entry name" value="Cyclin-like_dom"/>
</dbReference>
<dbReference type="GO" id="GO:0051301">
    <property type="term" value="P:cell division"/>
    <property type="evidence" value="ECO:0007669"/>
    <property type="project" value="UniProtKB-KW"/>
</dbReference>
<comment type="caution">
    <text evidence="8">The sequence shown here is derived from an EMBL/GenBank/DDBJ whole genome shotgun (WGS) entry which is preliminary data.</text>
</comment>
<feature type="compositionally biased region" description="Polar residues" evidence="5">
    <location>
        <begin position="1"/>
        <end position="11"/>
    </location>
</feature>
<dbReference type="PANTHER" id="PTHR10177">
    <property type="entry name" value="CYCLINS"/>
    <property type="match status" value="1"/>
</dbReference>
<evidence type="ECO:0000313" key="9">
    <source>
        <dbReference type="Proteomes" id="UP001530400"/>
    </source>
</evidence>
<dbReference type="PROSITE" id="PS00292">
    <property type="entry name" value="CYCLINS"/>
    <property type="match status" value="1"/>
</dbReference>
<feature type="domain" description="Cyclin-like" evidence="6">
    <location>
        <begin position="241"/>
        <end position="327"/>
    </location>
</feature>
<dbReference type="SMART" id="SM01332">
    <property type="entry name" value="Cyclin_C"/>
    <property type="match status" value="1"/>
</dbReference>
<dbReference type="InterPro" id="IPR004367">
    <property type="entry name" value="Cyclin_C-dom"/>
</dbReference>
<feature type="region of interest" description="Disordered" evidence="5">
    <location>
        <begin position="1"/>
        <end position="48"/>
    </location>
</feature>
<dbReference type="Pfam" id="PF00134">
    <property type="entry name" value="Cyclin_N"/>
    <property type="match status" value="1"/>
</dbReference>
<feature type="compositionally biased region" description="Basic and acidic residues" evidence="5">
    <location>
        <begin position="18"/>
        <end position="29"/>
    </location>
</feature>
<reference evidence="8 9" key="1">
    <citation type="submission" date="2024-10" db="EMBL/GenBank/DDBJ databases">
        <title>Updated reference genomes for cyclostephanoid diatoms.</title>
        <authorList>
            <person name="Roberts W.R."/>
            <person name="Alverson A.J."/>
        </authorList>
    </citation>
    <scope>NUCLEOTIDE SEQUENCE [LARGE SCALE GENOMIC DNA]</scope>
    <source>
        <strain evidence="8 9">AJA010-31</strain>
    </source>
</reference>
<keyword evidence="3" id="KW-0131">Cell cycle</keyword>
<accession>A0ABD3QML4</accession>
<comment type="similarity">
    <text evidence="4">Belongs to the cyclin family.</text>
</comment>
<gene>
    <name evidence="8" type="ORF">ACHAWO_013253</name>
</gene>
<sequence length="452" mass="50901">MSTISNLPSEVTTRKHVKTDTDGNRDVTNRTKANAPSKNGKPTKFKHSGTTSAYFGAAKDVNKARGVRKRDATLAALPQDDTIKPVEEADEKRLALKSLKDGAHGISKAIEGEAKSTKANLNPFQNITQSPIKYETLDLDIVAPPKNKTLIKPAAAKNETVVLELPPALTAAAAADKSSYQYSHDFHDIDKRDEDDDVCVTEYVADMYEYFSEEEHRSRADPDYMIVQTEISPKMRAILIDWLALVCTKSKLCPDVLYLTVNVLDRFLDKTTENVTKKNLQLVGTACVFISSKYEDIYHIPVDDLVYLCDRAYTAEQIYEMEHKILKTLNYQISLPTTYKFLLRFLNAGSCGKQMIYMSTYILELSMLSIKFIDYLPSELAAAAVMIARRSADRNLWSPTLLHYSGYTEEEILPVAREMIKATTKYPDLTSAKRKYSSERKLKVAYILPKSL</sequence>
<evidence type="ECO:0008006" key="10">
    <source>
        <dbReference type="Google" id="ProtNLM"/>
    </source>
</evidence>
<name>A0ABD3QML4_9STRA</name>